<evidence type="ECO:0000313" key="3">
    <source>
        <dbReference type="Proteomes" id="UP000316426"/>
    </source>
</evidence>
<evidence type="ECO:0000256" key="1">
    <source>
        <dbReference type="SAM" id="Phobius"/>
    </source>
</evidence>
<name>A0A518K5J6_9BACT</name>
<protein>
    <submittedName>
        <fullName evidence="2">Tetratricopeptide repeat protein</fullName>
    </submittedName>
</protein>
<dbReference type="AlphaFoldDB" id="A0A518K5J6"/>
<keyword evidence="1" id="KW-1133">Transmembrane helix</keyword>
<keyword evidence="1" id="KW-0472">Membrane</keyword>
<dbReference type="KEGG" id="bmei:Spa11_12330"/>
<evidence type="ECO:0000313" key="2">
    <source>
        <dbReference type="EMBL" id="QDV73045.1"/>
    </source>
</evidence>
<proteinExistence type="predicted"/>
<keyword evidence="1" id="KW-0812">Transmembrane</keyword>
<dbReference type="EMBL" id="CP036349">
    <property type="protein sequence ID" value="QDV73045.1"/>
    <property type="molecule type" value="Genomic_DNA"/>
</dbReference>
<feature type="transmembrane region" description="Helical" evidence="1">
    <location>
        <begin position="23"/>
        <end position="45"/>
    </location>
</feature>
<dbReference type="Gene3D" id="1.25.40.10">
    <property type="entry name" value="Tetratricopeptide repeat domain"/>
    <property type="match status" value="1"/>
</dbReference>
<dbReference type="Proteomes" id="UP000316426">
    <property type="component" value="Chromosome"/>
</dbReference>
<dbReference type="InterPro" id="IPR011990">
    <property type="entry name" value="TPR-like_helical_dom_sf"/>
</dbReference>
<dbReference type="RefSeq" id="WP_145109358.1">
    <property type="nucleotide sequence ID" value="NZ_CP036349.1"/>
</dbReference>
<reference evidence="2 3" key="1">
    <citation type="submission" date="2019-02" db="EMBL/GenBank/DDBJ databases">
        <title>Deep-cultivation of Planctomycetes and their phenomic and genomic characterization uncovers novel biology.</title>
        <authorList>
            <person name="Wiegand S."/>
            <person name="Jogler M."/>
            <person name="Boedeker C."/>
            <person name="Pinto D."/>
            <person name="Vollmers J."/>
            <person name="Rivas-Marin E."/>
            <person name="Kohn T."/>
            <person name="Peeters S.H."/>
            <person name="Heuer A."/>
            <person name="Rast P."/>
            <person name="Oberbeckmann S."/>
            <person name="Bunk B."/>
            <person name="Jeske O."/>
            <person name="Meyerdierks A."/>
            <person name="Storesund J.E."/>
            <person name="Kallscheuer N."/>
            <person name="Luecker S."/>
            <person name="Lage O.M."/>
            <person name="Pohl T."/>
            <person name="Merkel B.J."/>
            <person name="Hornburger P."/>
            <person name="Mueller R.-W."/>
            <person name="Bruemmer F."/>
            <person name="Labrenz M."/>
            <person name="Spormann A.M."/>
            <person name="Op den Camp H."/>
            <person name="Overmann J."/>
            <person name="Amann R."/>
            <person name="Jetten M.S.M."/>
            <person name="Mascher T."/>
            <person name="Medema M.H."/>
            <person name="Devos D.P."/>
            <person name="Kaster A.-K."/>
            <person name="Ovreas L."/>
            <person name="Rohde M."/>
            <person name="Galperin M.Y."/>
            <person name="Jogler C."/>
        </authorList>
    </citation>
    <scope>NUCLEOTIDE SEQUENCE [LARGE SCALE GENOMIC DNA]</scope>
    <source>
        <strain evidence="2 3">Spa11</strain>
    </source>
</reference>
<sequence>MDKRQDEVVWLSIDEPPRKKRRVGVYVLGALAVLVGVGASGAMLVKIAAIIAEKNRPAVVLAPRSSDEVFAESYRVFSDFDGANAPPSDDEYAEIQSVIEKIAECSANDDDAGFVKLVDSKRLHRLVELHGGYFGIDPIDKPAARRQAVGVSVEPFWCSPTIVGVETPAGDPDTRTVYIVSTYPDDEEQFECRLLLGRVGSTWKLYDWQRLDLGLTNTQFIAAWIQTVLASNQDQFGPWLTAVREADEAIAANGDGDLAGRRLKEAEQVVPSGELRDYCLLLTGYRWQSAGRWEDALRCFKAVQAPDRFPGAYFGIHNCIKEDAREEALNHARAYATLIGPSASACRIQAELLARLNRKEESLVMWREVLRSTPADTTALLKTLIGLADDKKEQVLPLLRRCDDPAVVAAETAASLGYQDYNGLRVLADYLQESAPDTDGYHNARGALHYMDGRYADAMASYLSAIKTSEGQSAYVWSYLDAAASAGEIAGAIEVLPDPESAFEEFFYAYDDGQIAVSTEELHDVVAKRFEAKPEDAEVALRMSEVLGEGGRTDEAEELIRKTLQKLDGKDLDEDSEYLRESLSNDLVRLLYRTGRWEQAYPGTEPNDDALDSLVRLAASERRLDVLKSLNDRAQAADAGDASLAALAGEIALIEGRPGEAARHFKRAADSVEDQYGWIYRHSQLNACLKAGEWRAYYESADDPAEAFDRLSYELIDRKEWDSLQQLWALHESQSEAAPAILLSKSRSAWARKDYHEYLRHSSEIILNKPHDLAAYEFDAVENQRLIALLQIHEHGAAKQFADSREDEALLAIVYAATGNVASAQRSARKVAIANPSLTRLYQHDLMGPRFLSAEYESLHDEFPVSLPYGASQTVAVLYAAQPRAITSPDIREAIDQLEERPQSTVRSVAAHAVGIEQVATLAVGDATVWVVTRSSRPNEGFRVNDGSPPWATLVDAPPSWVAVGVSAWTNGGREGGEVVARQLAARLFSGHEGAVRLKPPGGYLMSVVYRNQADLLSAWGKAGELEDSVDDRVELKYFDESDIAAERVFVDGLFAAFRTLKSSPGQRLQVAVEVPGVEGFGAHWLEVEKAERSYGALEFSGPLLSESPLLPVLREGTPIRTGSHSVVAWRWANDAKAITWRQP</sequence>
<accession>A0A518K5J6</accession>
<organism evidence="2 3">
    <name type="scientific">Botrimarina mediterranea</name>
    <dbReference type="NCBI Taxonomy" id="2528022"/>
    <lineage>
        <taxon>Bacteria</taxon>
        <taxon>Pseudomonadati</taxon>
        <taxon>Planctomycetota</taxon>
        <taxon>Planctomycetia</taxon>
        <taxon>Pirellulales</taxon>
        <taxon>Lacipirellulaceae</taxon>
        <taxon>Botrimarina</taxon>
    </lineage>
</organism>
<gene>
    <name evidence="2" type="ORF">Spa11_12330</name>
</gene>
<dbReference type="SUPFAM" id="SSF48452">
    <property type="entry name" value="TPR-like"/>
    <property type="match status" value="1"/>
</dbReference>
<keyword evidence="3" id="KW-1185">Reference proteome</keyword>